<evidence type="ECO:0000259" key="9">
    <source>
        <dbReference type="SMART" id="SM00872"/>
    </source>
</evidence>
<evidence type="ECO:0000313" key="11">
    <source>
        <dbReference type="Proteomes" id="UP000549394"/>
    </source>
</evidence>
<dbReference type="Pfam" id="PF07748">
    <property type="entry name" value="Glyco_hydro_38C"/>
    <property type="match status" value="1"/>
</dbReference>
<dbReference type="InterPro" id="IPR011013">
    <property type="entry name" value="Gal_mutarotase_sf_dom"/>
</dbReference>
<dbReference type="InterPro" id="IPR037094">
    <property type="entry name" value="Glyco_hydro_38_cen_sf"/>
</dbReference>
<dbReference type="InterPro" id="IPR028995">
    <property type="entry name" value="Glyco_hydro_57/38_cen_sf"/>
</dbReference>
<protein>
    <recommendedName>
        <fullName evidence="7">Alpha-mannosidase</fullName>
        <ecNumber evidence="7">3.2.1.-</ecNumber>
    </recommendedName>
</protein>
<dbReference type="AlphaFoldDB" id="A0A7I8VYZ4"/>
<dbReference type="SMART" id="SM00872">
    <property type="entry name" value="Alpha-mann_mid"/>
    <property type="match status" value="1"/>
</dbReference>
<dbReference type="GO" id="GO:0030246">
    <property type="term" value="F:carbohydrate binding"/>
    <property type="evidence" value="ECO:0007669"/>
    <property type="project" value="InterPro"/>
</dbReference>
<dbReference type="InterPro" id="IPR011682">
    <property type="entry name" value="Glyco_hydro_38_C"/>
</dbReference>
<keyword evidence="3 7" id="KW-0378">Hydrolase</keyword>
<dbReference type="EC" id="3.2.1.-" evidence="7"/>
<dbReference type="InterPro" id="IPR027291">
    <property type="entry name" value="Glyco_hydro_38_N_sf"/>
</dbReference>
<evidence type="ECO:0000313" key="10">
    <source>
        <dbReference type="EMBL" id="CAD5121439.1"/>
    </source>
</evidence>
<dbReference type="GO" id="GO:0000139">
    <property type="term" value="C:Golgi membrane"/>
    <property type="evidence" value="ECO:0007669"/>
    <property type="project" value="TreeGrafter"/>
</dbReference>
<keyword evidence="4 7" id="KW-0862">Zinc</keyword>
<name>A0A7I8VYZ4_9ANNE</name>
<organism evidence="10 11">
    <name type="scientific">Dimorphilus gyrociliatus</name>
    <dbReference type="NCBI Taxonomy" id="2664684"/>
    <lineage>
        <taxon>Eukaryota</taxon>
        <taxon>Metazoa</taxon>
        <taxon>Spiralia</taxon>
        <taxon>Lophotrochozoa</taxon>
        <taxon>Annelida</taxon>
        <taxon>Polychaeta</taxon>
        <taxon>Polychaeta incertae sedis</taxon>
        <taxon>Dinophilidae</taxon>
        <taxon>Dimorphilus</taxon>
    </lineage>
</organism>
<dbReference type="SUPFAM" id="SSF74650">
    <property type="entry name" value="Galactose mutarotase-like"/>
    <property type="match status" value="1"/>
</dbReference>
<gene>
    <name evidence="10" type="ORF">DGYR_LOCUS9393</name>
</gene>
<dbReference type="Gene3D" id="3.20.110.10">
    <property type="entry name" value="Glycoside hydrolase 38, N terminal domain"/>
    <property type="match status" value="1"/>
</dbReference>
<dbReference type="SUPFAM" id="SSF88688">
    <property type="entry name" value="Families 57/38 glycoside transferase middle domain"/>
    <property type="match status" value="1"/>
</dbReference>
<dbReference type="InterPro" id="IPR050843">
    <property type="entry name" value="Glycosyl_Hydrlase_38"/>
</dbReference>
<dbReference type="Pfam" id="PF01074">
    <property type="entry name" value="Glyco_hydro_38N"/>
    <property type="match status" value="1"/>
</dbReference>
<dbReference type="Gene3D" id="1.20.1270.50">
    <property type="entry name" value="Glycoside hydrolase family 38, central domain"/>
    <property type="match status" value="1"/>
</dbReference>
<evidence type="ECO:0000256" key="3">
    <source>
        <dbReference type="ARBA" id="ARBA00022801"/>
    </source>
</evidence>
<keyword evidence="11" id="KW-1185">Reference proteome</keyword>
<keyword evidence="8" id="KW-0812">Transmembrane</keyword>
<dbReference type="Pfam" id="PF09261">
    <property type="entry name" value="Alpha-mann_mid"/>
    <property type="match status" value="1"/>
</dbReference>
<evidence type="ECO:0000256" key="5">
    <source>
        <dbReference type="ARBA" id="ARBA00023157"/>
    </source>
</evidence>
<evidence type="ECO:0000256" key="8">
    <source>
        <dbReference type="SAM" id="Phobius"/>
    </source>
</evidence>
<dbReference type="InterPro" id="IPR015341">
    <property type="entry name" value="Glyco_hydro_38_cen"/>
</dbReference>
<dbReference type="GO" id="GO:0046872">
    <property type="term" value="F:metal ion binding"/>
    <property type="evidence" value="ECO:0007669"/>
    <property type="project" value="UniProtKB-KW"/>
</dbReference>
<dbReference type="Gene3D" id="2.70.98.30">
    <property type="entry name" value="Golgi alpha-mannosidase II, domain 4"/>
    <property type="match status" value="1"/>
</dbReference>
<reference evidence="10 11" key="1">
    <citation type="submission" date="2020-08" db="EMBL/GenBank/DDBJ databases">
        <authorList>
            <person name="Hejnol A."/>
        </authorList>
    </citation>
    <scope>NUCLEOTIDE SEQUENCE [LARGE SCALE GENOMIC DNA]</scope>
</reference>
<evidence type="ECO:0000256" key="6">
    <source>
        <dbReference type="ARBA" id="ARBA00023295"/>
    </source>
</evidence>
<dbReference type="InterPro" id="IPR013780">
    <property type="entry name" value="Glyco_hydro_b"/>
</dbReference>
<dbReference type="Gene3D" id="2.60.40.1180">
    <property type="entry name" value="Golgi alpha-mannosidase II"/>
    <property type="match status" value="1"/>
</dbReference>
<evidence type="ECO:0000256" key="7">
    <source>
        <dbReference type="RuleBase" id="RU361199"/>
    </source>
</evidence>
<keyword evidence="2 7" id="KW-0479">Metal-binding</keyword>
<proteinExistence type="inferred from homology"/>
<dbReference type="InterPro" id="IPR000602">
    <property type="entry name" value="Glyco_hydro_38_N"/>
</dbReference>
<dbReference type="InterPro" id="IPR011330">
    <property type="entry name" value="Glyco_hydro/deAcase_b/a-brl"/>
</dbReference>
<feature type="transmembrane region" description="Helical" evidence="8">
    <location>
        <begin position="7"/>
        <end position="24"/>
    </location>
</feature>
<feature type="domain" description="Glycoside hydrolase family 38 central" evidence="9">
    <location>
        <begin position="439"/>
        <end position="515"/>
    </location>
</feature>
<keyword evidence="5" id="KW-1015">Disulfide bond</keyword>
<dbReference type="SUPFAM" id="SSF88713">
    <property type="entry name" value="Glycoside hydrolase/deacetylase"/>
    <property type="match status" value="1"/>
</dbReference>
<dbReference type="GO" id="GO:0006491">
    <property type="term" value="P:N-glycan processing"/>
    <property type="evidence" value="ECO:0007669"/>
    <property type="project" value="TreeGrafter"/>
</dbReference>
<dbReference type="Proteomes" id="UP000549394">
    <property type="component" value="Unassembled WGS sequence"/>
</dbReference>
<keyword evidence="6 7" id="KW-0326">Glycosidase</keyword>
<sequence>MKCARRFIVVCCLVLIGFLLYTLFNKKERILNRSPIHIQNVNSEKINKVTLSKLITTAKLQKKDLVCKKLGHTKSDINVRDIWQTVAKLQSQRLTVNEPSQTYTLGARELHVVVIPHSHSDPGWLKTFDEYVLDQTYQTLQNVAIELERLPNMTFVWAETSFLNAWSGRTEPKNLAKIQKHLESGRLEIVEGGWVVPDQATPSLYGLINQMVEGHSWLRKYLKYTPKNSWALDPFGYSDTHPYIYKLAGYEHMVILRVHSGVKRAIEDKGALHFDWHQAWDSTGKYDMPTHMMPYTLYNIKHTCGPSTDTCLYFDFRQIQGEISESRAEPVTDKNIVSLATKLVDQWSQKAVIAAAGTDPAVVIVPLGDDFRYDRPLEWPQQYNNYMMLFEYINSKKDWKVKAKFGTVADYVSLKKKFMKDSAKKLSGDFFPYADKPLNYWTGYFTTRPALKRLGKVLEYRLRATEILYALTNHNFTKAQSLMNKGRRALGLFMHHDAITGTSRSYVVEDYRHRMIGGLNALRKVAEICMQTQLASKSSFTLLPDPSIKAAHSKQPMDLPITYSVAVFNPIEHKRHAIIEINLKQIHSNLIGDDVVKCQVNPKWRKRGKQISTSEFKLVCLVVLKPLATSTFSLINDNKVSISAIETSLSTNIPKGPFKLDKLEKNEPLVLKGSSLTAQFSTESGLLNSINDDPVNTKVLAYTSSGSGAYLFGAEGPATGNGLSSTPIISVIRGPVTSEVIHSQDVIVLSSRVINIQSDIAKAIHLYNEIDLTERRDREVIVRFETSIKPVNDKSHFFTDLNGFNTVPRMNISQLPLQANFFPATQFAFVESAEGKRFNVLLGQSHAVSSLKNGQIDILLDRSPTEDDGKGLGGGVEDMRPSNTYVTIFFEKTKAPAEPTLSQPSLLLRHLSLFLNNPPLIFAFTENSRVTSSLLKATLPCDVHLLTLRKESANTCLMILQKVPYDCESSSIPKNCVLENSFNLYKMFKGIIKVTSTSLTMIRDYRAIPPKSADLKNMNPMDIFAYKVSIKL</sequence>
<evidence type="ECO:0000256" key="4">
    <source>
        <dbReference type="ARBA" id="ARBA00022833"/>
    </source>
</evidence>
<dbReference type="OrthoDB" id="10261055at2759"/>
<evidence type="ECO:0000256" key="1">
    <source>
        <dbReference type="ARBA" id="ARBA00009792"/>
    </source>
</evidence>
<dbReference type="GO" id="GO:0006013">
    <property type="term" value="P:mannose metabolic process"/>
    <property type="evidence" value="ECO:0007669"/>
    <property type="project" value="InterPro"/>
</dbReference>
<dbReference type="EMBL" id="CAJFCJ010000014">
    <property type="protein sequence ID" value="CAD5121439.1"/>
    <property type="molecule type" value="Genomic_DNA"/>
</dbReference>
<evidence type="ECO:0000256" key="2">
    <source>
        <dbReference type="ARBA" id="ARBA00022723"/>
    </source>
</evidence>
<comment type="similarity">
    <text evidence="1 7">Belongs to the glycosyl hydrolase 38 family.</text>
</comment>
<keyword evidence="8" id="KW-0472">Membrane</keyword>
<dbReference type="PANTHER" id="PTHR11607:SF3">
    <property type="entry name" value="LYSOSOMAL ALPHA-MANNOSIDASE"/>
    <property type="match status" value="1"/>
</dbReference>
<dbReference type="GO" id="GO:0004559">
    <property type="term" value="F:alpha-mannosidase activity"/>
    <property type="evidence" value="ECO:0007669"/>
    <property type="project" value="InterPro"/>
</dbReference>
<accession>A0A7I8VYZ4</accession>
<comment type="cofactor">
    <cofactor evidence="7">
        <name>Zn(2+)</name>
        <dbReference type="ChEBI" id="CHEBI:29105"/>
    </cofactor>
    <text evidence="7">Binds 1 zinc ion per subunit.</text>
</comment>
<keyword evidence="8" id="KW-1133">Transmembrane helix</keyword>
<dbReference type="PANTHER" id="PTHR11607">
    <property type="entry name" value="ALPHA-MANNOSIDASE"/>
    <property type="match status" value="1"/>
</dbReference>
<comment type="caution">
    <text evidence="10">The sequence shown here is derived from an EMBL/GenBank/DDBJ whole genome shotgun (WGS) entry which is preliminary data.</text>
</comment>